<dbReference type="AlphaFoldDB" id="F1TD04"/>
<keyword evidence="1" id="KW-1133">Transmembrane helix</keyword>
<keyword evidence="1" id="KW-0472">Membrane</keyword>
<dbReference type="RefSeq" id="WP_004619262.1">
    <property type="nucleotide sequence ID" value="NZ_ACXX02000006.1"/>
</dbReference>
<protein>
    <submittedName>
        <fullName evidence="2">Uncharacterized protein</fullName>
    </submittedName>
</protein>
<evidence type="ECO:0000256" key="1">
    <source>
        <dbReference type="SAM" id="Phobius"/>
    </source>
</evidence>
<name>F1TD04_9FIRM</name>
<proteinExistence type="predicted"/>
<reference evidence="2" key="2">
    <citation type="submission" date="2011-01" db="EMBL/GenBank/DDBJ databases">
        <title>The Non-contiguous Finished genome of Clostridium papyrosolvens.</title>
        <authorList>
            <person name="Lucas S."/>
            <person name="Copeland A."/>
            <person name="Lapidus A."/>
            <person name="Cheng J.-F."/>
            <person name="Goodwin L."/>
            <person name="Pitluck S."/>
            <person name="Misra M."/>
            <person name="Chertkov O."/>
            <person name="Detter J.C."/>
            <person name="Han C."/>
            <person name="Tapia R."/>
            <person name="Land M."/>
            <person name="Hauser L."/>
            <person name="Kyrpides N."/>
            <person name="Ivanova N."/>
            <person name="Pagani I."/>
            <person name="Mouttaki H."/>
            <person name="He Z."/>
            <person name="Zhou J."/>
            <person name="Hemme C.L."/>
            <person name="Woyke T."/>
        </authorList>
    </citation>
    <scope>NUCLEOTIDE SEQUENCE [LARGE SCALE GENOMIC DNA]</scope>
    <source>
        <strain evidence="2">DSM 2782</strain>
    </source>
</reference>
<feature type="transmembrane region" description="Helical" evidence="1">
    <location>
        <begin position="57"/>
        <end position="81"/>
    </location>
</feature>
<dbReference type="Proteomes" id="UP000003860">
    <property type="component" value="Unassembled WGS sequence"/>
</dbReference>
<dbReference type="STRING" id="588581.Cpap_2275"/>
<dbReference type="EMBL" id="ACXX02000006">
    <property type="protein sequence ID" value="EGD47871.1"/>
    <property type="molecule type" value="Genomic_DNA"/>
</dbReference>
<gene>
    <name evidence="2" type="ORF">Cpap_2275</name>
</gene>
<keyword evidence="1" id="KW-0812">Transmembrane</keyword>
<feature type="transmembrane region" description="Helical" evidence="1">
    <location>
        <begin position="88"/>
        <end position="111"/>
    </location>
</feature>
<feature type="transmembrane region" description="Helical" evidence="1">
    <location>
        <begin position="131"/>
        <end position="149"/>
    </location>
</feature>
<evidence type="ECO:0000313" key="3">
    <source>
        <dbReference type="Proteomes" id="UP000003860"/>
    </source>
</evidence>
<reference evidence="2" key="1">
    <citation type="submission" date="2009-07" db="EMBL/GenBank/DDBJ databases">
        <authorList>
            <consortium name="US DOE Joint Genome Institute (JGI-PGF)"/>
            <person name="Lucas S."/>
            <person name="Copeland A."/>
            <person name="Lapidus A."/>
            <person name="Glavina del Rio T."/>
            <person name="Tice H."/>
            <person name="Bruce D."/>
            <person name="Goodwin L."/>
            <person name="Pitluck S."/>
            <person name="Larimer F."/>
            <person name="Land M.L."/>
            <person name="Mouttaki H."/>
            <person name="He Z."/>
            <person name="Zhou J."/>
            <person name="Hemme C.L."/>
        </authorList>
    </citation>
    <scope>NUCLEOTIDE SEQUENCE</scope>
    <source>
        <strain evidence="2">DSM 2782</strain>
    </source>
</reference>
<feature type="transmembrane region" description="Helical" evidence="1">
    <location>
        <begin position="17"/>
        <end position="37"/>
    </location>
</feature>
<sequence length="194" mass="22228">MNIYTEINRSKNSKLPISFLAIAHFFIAVFYIIQQLINIRNSLHINDDFLNKAVIDAAAYISLGISAILVLTNIIAGIGILRMKSWSWWLSVSFFFFLLIQKFVTFLFGLYTKIFVLGIGEDTLFLREFDFILNSLYVLAISIIVLLYLNDNQVYTSFKKDISSKKRNFLICFGIALAFIFLNTILGHISNLLS</sequence>
<organism evidence="2 3">
    <name type="scientific">Ruminiclostridium papyrosolvens DSM 2782</name>
    <dbReference type="NCBI Taxonomy" id="588581"/>
    <lineage>
        <taxon>Bacteria</taxon>
        <taxon>Bacillati</taxon>
        <taxon>Bacillota</taxon>
        <taxon>Clostridia</taxon>
        <taxon>Eubacteriales</taxon>
        <taxon>Oscillospiraceae</taxon>
        <taxon>Ruminiclostridium</taxon>
    </lineage>
</organism>
<comment type="caution">
    <text evidence="2">The sequence shown here is derived from an EMBL/GenBank/DDBJ whole genome shotgun (WGS) entry which is preliminary data.</text>
</comment>
<accession>F1TD04</accession>
<feature type="transmembrane region" description="Helical" evidence="1">
    <location>
        <begin position="169"/>
        <end position="189"/>
    </location>
</feature>
<keyword evidence="3" id="KW-1185">Reference proteome</keyword>
<evidence type="ECO:0000313" key="2">
    <source>
        <dbReference type="EMBL" id="EGD47871.1"/>
    </source>
</evidence>